<feature type="transmembrane region" description="Helical" evidence="1">
    <location>
        <begin position="60"/>
        <end position="79"/>
    </location>
</feature>
<name>A0A4R2RQ36_9BACL</name>
<sequence length="256" mass="29484">MSDQLKDFIGIVFRIVKWVVTGVILIFVPFLMVWLGSMWIEGLLFHSSTDLYFYYRSPMGNIVTIILALLIMGLIVTAIPTREQKRSGQIRTKKYKRKVGIYLIVCFLLSVWDTTTHVSVNQAGIKVASLFGIQTEQYKWTDIKEVRAGFRSNDSNGFHPEYYVTFQDGEKIDLWSWSLSNKIQQKETDGFITANRLERAKAILYMNGQIKQNIPDRLKPGKCLTKKAKEEIEKMYTDAKVESSVLELYTQCPGKN</sequence>
<keyword evidence="3" id="KW-1185">Reference proteome</keyword>
<comment type="caution">
    <text evidence="2">The sequence shown here is derived from an EMBL/GenBank/DDBJ whole genome shotgun (WGS) entry which is preliminary data.</text>
</comment>
<dbReference type="OrthoDB" id="2986625at2"/>
<feature type="transmembrane region" description="Helical" evidence="1">
    <location>
        <begin position="12"/>
        <end position="40"/>
    </location>
</feature>
<accession>A0A4R2RQ36</accession>
<organism evidence="2 3">
    <name type="scientific">Baia soyae</name>
    <dbReference type="NCBI Taxonomy" id="1544746"/>
    <lineage>
        <taxon>Bacteria</taxon>
        <taxon>Bacillati</taxon>
        <taxon>Bacillota</taxon>
        <taxon>Bacilli</taxon>
        <taxon>Bacillales</taxon>
        <taxon>Thermoactinomycetaceae</taxon>
        <taxon>Baia</taxon>
    </lineage>
</organism>
<protein>
    <submittedName>
        <fullName evidence="2">Uncharacterized protein</fullName>
    </submittedName>
</protein>
<feature type="transmembrane region" description="Helical" evidence="1">
    <location>
        <begin position="99"/>
        <end position="120"/>
    </location>
</feature>
<keyword evidence="1" id="KW-0812">Transmembrane</keyword>
<evidence type="ECO:0000313" key="3">
    <source>
        <dbReference type="Proteomes" id="UP000294746"/>
    </source>
</evidence>
<proteinExistence type="predicted"/>
<evidence type="ECO:0000256" key="1">
    <source>
        <dbReference type="SAM" id="Phobius"/>
    </source>
</evidence>
<evidence type="ECO:0000313" key="2">
    <source>
        <dbReference type="EMBL" id="TCP66272.1"/>
    </source>
</evidence>
<dbReference type="Proteomes" id="UP000294746">
    <property type="component" value="Unassembled WGS sequence"/>
</dbReference>
<gene>
    <name evidence="2" type="ORF">EDD57_12522</name>
</gene>
<dbReference type="RefSeq" id="WP_131849110.1">
    <property type="nucleotide sequence ID" value="NZ_SLXV01000025.1"/>
</dbReference>
<keyword evidence="1" id="KW-0472">Membrane</keyword>
<reference evidence="2 3" key="1">
    <citation type="submission" date="2019-03" db="EMBL/GenBank/DDBJ databases">
        <title>Genomic Encyclopedia of Type Strains, Phase IV (KMG-IV): sequencing the most valuable type-strain genomes for metagenomic binning, comparative biology and taxonomic classification.</title>
        <authorList>
            <person name="Goeker M."/>
        </authorList>
    </citation>
    <scope>NUCLEOTIDE SEQUENCE [LARGE SCALE GENOMIC DNA]</scope>
    <source>
        <strain evidence="2 3">DSM 46831</strain>
    </source>
</reference>
<dbReference type="AlphaFoldDB" id="A0A4R2RQ36"/>
<dbReference type="EMBL" id="SLXV01000025">
    <property type="protein sequence ID" value="TCP66272.1"/>
    <property type="molecule type" value="Genomic_DNA"/>
</dbReference>
<keyword evidence="1" id="KW-1133">Transmembrane helix</keyword>